<feature type="coiled-coil region" evidence="1">
    <location>
        <begin position="4"/>
        <end position="45"/>
    </location>
</feature>
<protein>
    <submittedName>
        <fullName evidence="3">Polypeptide N-acetylgalactosaminyltransferase 16-like protein</fullName>
    </submittedName>
</protein>
<dbReference type="Proteomes" id="UP000290572">
    <property type="component" value="Unassembled WGS sequence"/>
</dbReference>
<organism evidence="3 4">
    <name type="scientific">Labeo rohita</name>
    <name type="common">Indian major carp</name>
    <name type="synonym">Cyprinus rohita</name>
    <dbReference type="NCBI Taxonomy" id="84645"/>
    <lineage>
        <taxon>Eukaryota</taxon>
        <taxon>Metazoa</taxon>
        <taxon>Chordata</taxon>
        <taxon>Craniata</taxon>
        <taxon>Vertebrata</taxon>
        <taxon>Euteleostomi</taxon>
        <taxon>Actinopterygii</taxon>
        <taxon>Neopterygii</taxon>
        <taxon>Teleostei</taxon>
        <taxon>Ostariophysi</taxon>
        <taxon>Cypriniformes</taxon>
        <taxon>Cyprinidae</taxon>
        <taxon>Labeoninae</taxon>
        <taxon>Labeonini</taxon>
        <taxon>Labeo</taxon>
    </lineage>
</organism>
<keyword evidence="1" id="KW-0175">Coiled coil</keyword>
<reference evidence="3 4" key="1">
    <citation type="submission" date="2018-03" db="EMBL/GenBank/DDBJ databases">
        <title>Draft genome sequence of Rohu Carp (Labeo rohita).</title>
        <authorList>
            <person name="Das P."/>
            <person name="Kushwaha B."/>
            <person name="Joshi C.G."/>
            <person name="Kumar D."/>
            <person name="Nagpure N.S."/>
            <person name="Sahoo L."/>
            <person name="Das S.P."/>
            <person name="Bit A."/>
            <person name="Patnaik S."/>
            <person name="Meher P.K."/>
            <person name="Jayasankar P."/>
            <person name="Koringa P.G."/>
            <person name="Patel N.V."/>
            <person name="Hinsu A.T."/>
            <person name="Kumar R."/>
            <person name="Pandey M."/>
            <person name="Agarwal S."/>
            <person name="Srivastava S."/>
            <person name="Singh M."/>
            <person name="Iquebal M.A."/>
            <person name="Jaiswal S."/>
            <person name="Angadi U.B."/>
            <person name="Kumar N."/>
            <person name="Raza M."/>
            <person name="Shah T.M."/>
            <person name="Rai A."/>
            <person name="Jena J.K."/>
        </authorList>
    </citation>
    <scope>NUCLEOTIDE SEQUENCE [LARGE SCALE GENOMIC DNA]</scope>
    <source>
        <strain evidence="3">DASCIFA01</strain>
        <tissue evidence="3">Testis</tissue>
    </source>
</reference>
<proteinExistence type="predicted"/>
<evidence type="ECO:0000256" key="1">
    <source>
        <dbReference type="SAM" id="Coils"/>
    </source>
</evidence>
<evidence type="ECO:0000313" key="3">
    <source>
        <dbReference type="EMBL" id="RXN29859.1"/>
    </source>
</evidence>
<dbReference type="EMBL" id="QBIY01011738">
    <property type="protein sequence ID" value="RXN29859.1"/>
    <property type="molecule type" value="Genomic_DNA"/>
</dbReference>
<keyword evidence="4" id="KW-1185">Reference proteome</keyword>
<name>A0A498N612_LABRO</name>
<evidence type="ECO:0000313" key="4">
    <source>
        <dbReference type="Proteomes" id="UP000290572"/>
    </source>
</evidence>
<keyword evidence="3" id="KW-0808">Transferase</keyword>
<comment type="caution">
    <text evidence="3">The sequence shown here is derived from an EMBL/GenBank/DDBJ whole genome shotgun (WGS) entry which is preliminary data.</text>
</comment>
<feature type="compositionally biased region" description="Basic and acidic residues" evidence="2">
    <location>
        <begin position="127"/>
        <end position="139"/>
    </location>
</feature>
<accession>A0A498N612</accession>
<dbReference type="GO" id="GO:0016740">
    <property type="term" value="F:transferase activity"/>
    <property type="evidence" value="ECO:0007669"/>
    <property type="project" value="UniProtKB-KW"/>
</dbReference>
<dbReference type="AlphaFoldDB" id="A0A498N612"/>
<feature type="region of interest" description="Disordered" evidence="2">
    <location>
        <begin position="127"/>
        <end position="150"/>
    </location>
</feature>
<sequence>MLDLAKLKEQNKMDRQKIERLEDRIKYLEETNSELKNDKEFLLSQIMGAPWAPASTEKSEVCGENKIWFSANGIKSQARNFHKPEDHHKVAQFTCHDTATADQFYALRFNPTQALEHRCLFELALEGKDPTPETPERPHHLQASAYKKSN</sequence>
<gene>
    <name evidence="3" type="ORF">ROHU_018209</name>
</gene>
<evidence type="ECO:0000256" key="2">
    <source>
        <dbReference type="SAM" id="MobiDB-lite"/>
    </source>
</evidence>